<name>A0A0A9HU81_ARUDO</name>
<organism evidence="8">
    <name type="scientific">Arundo donax</name>
    <name type="common">Giant reed</name>
    <name type="synonym">Donax arundinaceus</name>
    <dbReference type="NCBI Taxonomy" id="35708"/>
    <lineage>
        <taxon>Eukaryota</taxon>
        <taxon>Viridiplantae</taxon>
        <taxon>Streptophyta</taxon>
        <taxon>Embryophyta</taxon>
        <taxon>Tracheophyta</taxon>
        <taxon>Spermatophyta</taxon>
        <taxon>Magnoliopsida</taxon>
        <taxon>Liliopsida</taxon>
        <taxon>Poales</taxon>
        <taxon>Poaceae</taxon>
        <taxon>PACMAD clade</taxon>
        <taxon>Arundinoideae</taxon>
        <taxon>Arundineae</taxon>
        <taxon>Arundo</taxon>
    </lineage>
</organism>
<feature type="domain" description="EamA" evidence="7">
    <location>
        <begin position="11"/>
        <end position="148"/>
    </location>
</feature>
<evidence type="ECO:0000256" key="4">
    <source>
        <dbReference type="ARBA" id="ARBA00022989"/>
    </source>
</evidence>
<evidence type="ECO:0000259" key="7">
    <source>
        <dbReference type="Pfam" id="PF00892"/>
    </source>
</evidence>
<keyword evidence="5 6" id="KW-0472">Membrane</keyword>
<feature type="transmembrane region" description="Helical" evidence="6">
    <location>
        <begin position="78"/>
        <end position="98"/>
    </location>
</feature>
<comment type="subcellular location">
    <subcellularLocation>
        <location evidence="1 6">Membrane</location>
        <topology evidence="1 6">Multi-pass membrane protein</topology>
    </subcellularLocation>
</comment>
<feature type="transmembrane region" description="Helical" evidence="6">
    <location>
        <begin position="45"/>
        <end position="66"/>
    </location>
</feature>
<accession>A0A0A9HU81</accession>
<dbReference type="AlphaFoldDB" id="A0A0A9HU81"/>
<dbReference type="GO" id="GO:0022857">
    <property type="term" value="F:transmembrane transporter activity"/>
    <property type="evidence" value="ECO:0007669"/>
    <property type="project" value="InterPro"/>
</dbReference>
<keyword evidence="3 6" id="KW-0812">Transmembrane</keyword>
<evidence type="ECO:0000256" key="5">
    <source>
        <dbReference type="ARBA" id="ARBA00023136"/>
    </source>
</evidence>
<reference evidence="8" key="2">
    <citation type="journal article" date="2015" name="Data Brief">
        <title>Shoot transcriptome of the giant reed, Arundo donax.</title>
        <authorList>
            <person name="Barrero R.A."/>
            <person name="Guerrero F.D."/>
            <person name="Moolhuijzen P."/>
            <person name="Goolsby J.A."/>
            <person name="Tidwell J."/>
            <person name="Bellgard S.E."/>
            <person name="Bellgard M.I."/>
        </authorList>
    </citation>
    <scope>NUCLEOTIDE SEQUENCE</scope>
    <source>
        <tissue evidence="8">Shoot tissue taken approximately 20 cm above the soil surface</tissue>
    </source>
</reference>
<feature type="transmembrane region" description="Helical" evidence="6">
    <location>
        <begin position="12"/>
        <end position="33"/>
    </location>
</feature>
<reference evidence="8" key="1">
    <citation type="submission" date="2014-09" db="EMBL/GenBank/DDBJ databases">
        <authorList>
            <person name="Magalhaes I.L.F."/>
            <person name="Oliveira U."/>
            <person name="Santos F.R."/>
            <person name="Vidigal T.H.D.A."/>
            <person name="Brescovit A.D."/>
            <person name="Santos A.J."/>
        </authorList>
    </citation>
    <scope>NUCLEOTIDE SEQUENCE</scope>
    <source>
        <tissue evidence="8">Shoot tissue taken approximately 20 cm above the soil surface</tissue>
    </source>
</reference>
<protein>
    <recommendedName>
        <fullName evidence="6">WAT1-related protein</fullName>
    </recommendedName>
</protein>
<evidence type="ECO:0000313" key="8">
    <source>
        <dbReference type="EMBL" id="JAE38456.1"/>
    </source>
</evidence>
<dbReference type="InterPro" id="IPR000620">
    <property type="entry name" value="EamA_dom"/>
</dbReference>
<dbReference type="InterPro" id="IPR030184">
    <property type="entry name" value="WAT1-related"/>
</dbReference>
<evidence type="ECO:0000256" key="2">
    <source>
        <dbReference type="ARBA" id="ARBA00007635"/>
    </source>
</evidence>
<proteinExistence type="inferred from homology"/>
<evidence type="ECO:0000256" key="3">
    <source>
        <dbReference type="ARBA" id="ARBA00022692"/>
    </source>
</evidence>
<dbReference type="EMBL" id="GBRH01159440">
    <property type="protein sequence ID" value="JAE38456.1"/>
    <property type="molecule type" value="Transcribed_RNA"/>
</dbReference>
<dbReference type="SUPFAM" id="SSF103481">
    <property type="entry name" value="Multidrug resistance efflux transporter EmrE"/>
    <property type="match status" value="1"/>
</dbReference>
<comment type="similarity">
    <text evidence="2 6">Belongs to the drug/metabolite transporter (DMT) superfamily. Plant drug/metabolite exporter (P-DME) (TC 2.A.7.4) family.</text>
</comment>
<comment type="caution">
    <text evidence="6">Lacks conserved residue(s) required for the propagation of feature annotation.</text>
</comment>
<evidence type="ECO:0000256" key="1">
    <source>
        <dbReference type="ARBA" id="ARBA00004141"/>
    </source>
</evidence>
<keyword evidence="4 6" id="KW-1133">Transmembrane helix</keyword>
<feature type="transmembrane region" description="Helical" evidence="6">
    <location>
        <begin position="118"/>
        <end position="147"/>
    </location>
</feature>
<dbReference type="GO" id="GO:0016020">
    <property type="term" value="C:membrane"/>
    <property type="evidence" value="ECO:0007669"/>
    <property type="project" value="UniProtKB-SubCell"/>
</dbReference>
<dbReference type="InterPro" id="IPR037185">
    <property type="entry name" value="EmrE-like"/>
</dbReference>
<dbReference type="PANTHER" id="PTHR31218">
    <property type="entry name" value="WAT1-RELATED PROTEIN"/>
    <property type="match status" value="1"/>
</dbReference>
<sequence length="188" mass="20344">MLQYGVETWQLGVICLIGNCFLMGAYLVIQAPVLIKYPATLSLTAYSYSFATIFMVLTGVLATNGLHEWALTTTEIIAILYAGIIVSCLNYTIMTWANKILGPSLVALYNPLQPACSTLLSTIFLGTPIYVGSVIGGVFIIAGLYLVTWARYNEARRVLAVGYLDPLLVEDPPAFKAQGSSSNGFMDP</sequence>
<dbReference type="Pfam" id="PF00892">
    <property type="entry name" value="EamA"/>
    <property type="match status" value="1"/>
</dbReference>
<evidence type="ECO:0000256" key="6">
    <source>
        <dbReference type="RuleBase" id="RU363077"/>
    </source>
</evidence>